<name>A0ABQ5DG51_9ASTR</name>
<dbReference type="EMBL" id="BQNB010015267">
    <property type="protein sequence ID" value="GJT37969.1"/>
    <property type="molecule type" value="Genomic_DNA"/>
</dbReference>
<dbReference type="InterPro" id="IPR008395">
    <property type="entry name" value="Agenet-like_dom"/>
</dbReference>
<evidence type="ECO:0000259" key="2">
    <source>
        <dbReference type="SMART" id="SM00743"/>
    </source>
</evidence>
<feature type="compositionally biased region" description="Polar residues" evidence="1">
    <location>
        <begin position="830"/>
        <end position="839"/>
    </location>
</feature>
<keyword evidence="4" id="KW-1185">Reference proteome</keyword>
<feature type="region of interest" description="Disordered" evidence="1">
    <location>
        <begin position="1655"/>
        <end position="1715"/>
    </location>
</feature>
<dbReference type="CDD" id="cd20405">
    <property type="entry name" value="Tudor_Agenet_AtDUF_rpt1_3"/>
    <property type="match status" value="1"/>
</dbReference>
<dbReference type="InterPro" id="IPR055274">
    <property type="entry name" value="SWO1"/>
</dbReference>
<evidence type="ECO:0000256" key="1">
    <source>
        <dbReference type="SAM" id="MobiDB-lite"/>
    </source>
</evidence>
<dbReference type="Proteomes" id="UP001151760">
    <property type="component" value="Unassembled WGS sequence"/>
</dbReference>
<feature type="domain" description="Agenet" evidence="2">
    <location>
        <begin position="1286"/>
        <end position="1350"/>
    </location>
</feature>
<feature type="compositionally biased region" description="Polar residues" evidence="1">
    <location>
        <begin position="646"/>
        <end position="657"/>
    </location>
</feature>
<feature type="region of interest" description="Disordered" evidence="1">
    <location>
        <begin position="642"/>
        <end position="677"/>
    </location>
</feature>
<sequence>LAGEDCSKVSSVLLRPYPISEFDFDHSLHVHLRFDSAVEKESFLVGQEDIIVEETIIQHLDLCNEPGSLTKVMDPNLNQESQKAQISGGELESVVENDKLNVMEAKVDNTFDDVTQMDAKNAENESMDKELLEGPSVTAVENPGSSENVGASIVELRSLENMQQVAVNASGLSEDFSSGAAEHDIQSKQIRIDVPDVKAVQKPSSETSNPFGENPSQMIKSEDSDSQESNVGLMSKLSPTKNYLVDENETTIGKASQPVTSDPSLLSADNLYEMAGDRSIEKDAHAGGSEPGAIHVYQGDSLNKKEDASLPMESSERDVEVVRALDSQMNAEPSLSVEGSKENTTIGHTFASDASVQVEQVAAMESDNKETMENDGILQVKSVVASGLTNPSSIVQNEASTDLVEKVVLGIDVHCVKPVESRNTSQSEQEPESNSGGQECIKRLESPCELSETNGNNSQTRGLHDMVEGEHTIIPLKLHNLRCFPLSVLGPKMYHLVFDCVYTSLAEVAIQNHIPLNSGHHMIMVLSRMYTIHMIALLRVGRPINSIGDACDTFNKTIEHQTSTDVARPSDFKLKGKQEVTKDIRHDIATQEGKNFSFEVDGSAGLAQDGKGFQPYPTFQVSNLPKILDSSSSHLDATKLHEVPHSPQNTSGLTAQTGVKEKAERKPRRKSVKENARKSFSLTSPATVGVPSSAKLPDSNNSTSIFQQPFTDNQQVQLRAQILVYGSMIWLFAFIFAALLASEVEYWVEIQCSISKNEFSIHPSFSSLLTYHSALWQDKEKRELSKSNDSGTPPEEPHMLAAFGNSDGRRIWEGVWHAYLERLHVQKAQAKSNNPLQTRSDLRDAGNKADQGANDASVQTKISSSSIGVTGNKATPPKFSSMIPVSSSLWNMSTPSEYRHPYQTPPVQQSFSAHYNPSWLSQGPFTGQWLPPYNTTPTFPAFPVTEAVKLTPVNGLAGSGKKPTSTPTVLNSASTIFPEASSGDFESRKSSPVVSNPFSTSDALTVPALIISKNIPAKFLSAVSPIHDPNKVKVVISKETLIKVEESKLQSEDATKHAAVAVNHCHSVWSQLETQNNLALSSDNEAKLVSSAVAIAAAASVSKVAAAAAKIASDFAEHARSMVNGASLSSSKHAENLNAVVKAAELAAEAVSQAGKIVAMSEPMPLLDLVKAGSEGYWKTPRLASKQQPNLNGNDKKIVESAPEVSEKEILNTKSGLSRNENIEYVPVEGTSLPFTTHEKSKRKPRVRKGRHLAKTIGVAPELEIGSINTSIGQAHPKASTGLKENIIEEGCLVEVYKDGDTYDGAWFGANVLSVKDGKALVCYTDIQSEEGSGQLKEWVPLEVGTAEVPKIRSPHPVTTRRLEGTRKRSWATSTDYVWSSGDLVDVWIQDRWREGVITEINKMDVTSLTINFPAQGVTSLVRSWFVRPTLIWKDGKWVDSHTSEKHFSSQEDRPQEKRLKLGSPIVESKTNETSSENIDLVDPQKQEEPKTLSLSTHESVFNIGTTKDNKKVTAQRTIRSGLQKEGPRVIFGVPKPGKKQKFMDIGSSLANKNNRSHDSVKFTKYLIPQAPGSRGWKNSSRDPKEKQATGIKPTMMSRKPPVPSRPFTSSKSTIVDTNTINETNPDCVIDGENQSGHQNTDIEIEPRHEDLISSLANSQPPKGEYTSSTRSDRSKKQKFVPTVEKSAKIEKTLPEVVETRRSRRKIQPTSKVSH</sequence>
<feature type="compositionally biased region" description="Basic and acidic residues" evidence="1">
    <location>
        <begin position="181"/>
        <end position="196"/>
    </location>
</feature>
<organism evidence="3 4">
    <name type="scientific">Tanacetum coccineum</name>
    <dbReference type="NCBI Taxonomy" id="301880"/>
    <lineage>
        <taxon>Eukaryota</taxon>
        <taxon>Viridiplantae</taxon>
        <taxon>Streptophyta</taxon>
        <taxon>Embryophyta</taxon>
        <taxon>Tracheophyta</taxon>
        <taxon>Spermatophyta</taxon>
        <taxon>Magnoliopsida</taxon>
        <taxon>eudicotyledons</taxon>
        <taxon>Gunneridae</taxon>
        <taxon>Pentapetalae</taxon>
        <taxon>asterids</taxon>
        <taxon>campanulids</taxon>
        <taxon>Asterales</taxon>
        <taxon>Asteraceae</taxon>
        <taxon>Asteroideae</taxon>
        <taxon>Anthemideae</taxon>
        <taxon>Anthemidinae</taxon>
        <taxon>Tanacetum</taxon>
    </lineage>
</organism>
<feature type="compositionally biased region" description="Polar residues" evidence="1">
    <location>
        <begin position="1655"/>
        <end position="1670"/>
    </location>
</feature>
<evidence type="ECO:0000313" key="3">
    <source>
        <dbReference type="EMBL" id="GJT37969.1"/>
    </source>
</evidence>
<feature type="compositionally biased region" description="Polar residues" evidence="1">
    <location>
        <begin position="854"/>
        <end position="871"/>
    </location>
</feature>
<proteinExistence type="predicted"/>
<feature type="compositionally biased region" description="Polar residues" evidence="1">
    <location>
        <begin position="1607"/>
        <end position="1625"/>
    </location>
</feature>
<reference evidence="3" key="1">
    <citation type="journal article" date="2022" name="Int. J. Mol. Sci.">
        <title>Draft Genome of Tanacetum Coccineum: Genomic Comparison of Closely Related Tanacetum-Family Plants.</title>
        <authorList>
            <person name="Yamashiro T."/>
            <person name="Shiraishi A."/>
            <person name="Nakayama K."/>
            <person name="Satake H."/>
        </authorList>
    </citation>
    <scope>NUCLEOTIDE SEQUENCE</scope>
</reference>
<reference evidence="3" key="2">
    <citation type="submission" date="2022-01" db="EMBL/GenBank/DDBJ databases">
        <authorList>
            <person name="Yamashiro T."/>
            <person name="Shiraishi A."/>
            <person name="Satake H."/>
            <person name="Nakayama K."/>
        </authorList>
    </citation>
    <scope>NUCLEOTIDE SEQUENCE</scope>
</reference>
<gene>
    <name evidence="3" type="ORF">Tco_0937834</name>
</gene>
<feature type="domain" description="Agenet" evidence="2">
    <location>
        <begin position="1377"/>
        <end position="1435"/>
    </location>
</feature>
<feature type="non-terminal residue" evidence="3">
    <location>
        <position position="1"/>
    </location>
</feature>
<dbReference type="SMART" id="SM00743">
    <property type="entry name" value="Agenet"/>
    <property type="match status" value="2"/>
</dbReference>
<dbReference type="Pfam" id="PF05641">
    <property type="entry name" value="Agenet"/>
    <property type="match status" value="1"/>
</dbReference>
<feature type="compositionally biased region" description="Polar residues" evidence="1">
    <location>
        <begin position="421"/>
        <end position="437"/>
    </location>
</feature>
<feature type="region of interest" description="Disordered" evidence="1">
    <location>
        <begin position="1570"/>
        <end position="1640"/>
    </location>
</feature>
<feature type="region of interest" description="Disordered" evidence="1">
    <location>
        <begin position="830"/>
        <end position="871"/>
    </location>
</feature>
<dbReference type="PANTHER" id="PTHR48429:SF1">
    <property type="entry name" value="AGENET DOMAIN-CONTAINING PROTEIN"/>
    <property type="match status" value="1"/>
</dbReference>
<protein>
    <submittedName>
        <fullName evidence="3">Agenet domain-containing protein</fullName>
    </submittedName>
</protein>
<feature type="region of interest" description="Disordered" evidence="1">
    <location>
        <begin position="420"/>
        <end position="439"/>
    </location>
</feature>
<dbReference type="PANTHER" id="PTHR48429">
    <property type="entry name" value="AGENET DOMAIN-CONTAINING PROTEIN"/>
    <property type="match status" value="1"/>
</dbReference>
<accession>A0ABQ5DG51</accession>
<evidence type="ECO:0000313" key="4">
    <source>
        <dbReference type="Proteomes" id="UP001151760"/>
    </source>
</evidence>
<feature type="compositionally biased region" description="Polar residues" evidence="1">
    <location>
        <begin position="202"/>
        <end position="219"/>
    </location>
</feature>
<feature type="region of interest" description="Disordered" evidence="1">
    <location>
        <begin position="179"/>
        <end position="232"/>
    </location>
</feature>
<feature type="compositionally biased region" description="Basic and acidic residues" evidence="1">
    <location>
        <begin position="1686"/>
        <end position="1701"/>
    </location>
</feature>
<dbReference type="InterPro" id="IPR014002">
    <property type="entry name" value="Agenet_dom_plant"/>
</dbReference>
<comment type="caution">
    <text evidence="3">The sequence shown here is derived from an EMBL/GenBank/DDBJ whole genome shotgun (WGS) entry which is preliminary data.</text>
</comment>